<comment type="function">
    <text evidence="1">Component of the EKC/KEOPS complex that is required for the formation of a threonylcarbamoyl group on adenosine at position 37 (t(6)A37) in tRNAs that read codons beginning with adenine. The complex is probably involved in the transfer of the threonylcarbamoyl moiety of threonylcarbamoyl-AMP (TC-AMP) to the N6 group of A37. BUD32 has ATPase activity in the context of the EKC/KEOPS complex and likely plays a supporting role to the catalytic subunit KAE1. The EKC/KEOPS complex also promotes both telomere uncapping and telomere elongation. The complex is required for efficient recruitment of transcriptional coactivators.</text>
</comment>
<gene>
    <name evidence="30" type="ORF">KUCA_T00005806001</name>
</gene>
<evidence type="ECO:0000256" key="25">
    <source>
        <dbReference type="ARBA" id="ARBA00030980"/>
    </source>
</evidence>
<evidence type="ECO:0000256" key="13">
    <source>
        <dbReference type="ARBA" id="ARBA00022553"/>
    </source>
</evidence>
<dbReference type="HOGENOM" id="CLU_063953_1_1_1"/>
<evidence type="ECO:0000256" key="11">
    <source>
        <dbReference type="ARBA" id="ARBA00022490"/>
    </source>
</evidence>
<keyword evidence="19" id="KW-0067">ATP-binding</keyword>
<dbReference type="EC" id="2.7.11.1" evidence="7"/>
<dbReference type="GO" id="GO:0000408">
    <property type="term" value="C:EKC/KEOPS complex"/>
    <property type="evidence" value="ECO:0007669"/>
    <property type="project" value="EnsemblFungi"/>
</dbReference>
<reference evidence="30" key="2">
    <citation type="submission" date="2014-02" db="EMBL/GenBank/DDBJ databases">
        <title>Complete DNA sequence of /Kuraishia capsulata/ illustrates novel genomic features among budding yeasts (/Saccharomycotina/).</title>
        <authorList>
            <person name="Morales L."/>
            <person name="Noel B."/>
            <person name="Porcel B."/>
            <person name="Marcet-Houben M."/>
            <person name="Hullo M-F."/>
            <person name="Sacerdot C."/>
            <person name="Tekaia F."/>
            <person name="Leh-Louis V."/>
            <person name="Despons L."/>
            <person name="Khanna V."/>
            <person name="Aury J-M."/>
            <person name="Barbe V."/>
            <person name="Couloux A."/>
            <person name="Labadie K."/>
            <person name="Pelletier E."/>
            <person name="Souciet J-L."/>
            <person name="Boekhout T."/>
            <person name="Gabaldon T."/>
            <person name="Wincker P."/>
            <person name="Dujon B."/>
        </authorList>
    </citation>
    <scope>NUCLEOTIDE SEQUENCE</scope>
    <source>
        <strain evidence="30">CBS 1993</strain>
    </source>
</reference>
<dbReference type="PANTHER" id="PTHR12209:SF0">
    <property type="entry name" value="EKC_KEOPS COMPLEX SUBUNIT TP53RK"/>
    <property type="match status" value="1"/>
</dbReference>
<dbReference type="EMBL" id="HG793131">
    <property type="protein sequence ID" value="CDK29813.1"/>
    <property type="molecule type" value="Genomic_DNA"/>
</dbReference>
<dbReference type="PANTHER" id="PTHR12209">
    <property type="entry name" value="NON-SPECIFIC SERINE/THREONINE PROTEIN KINASE"/>
    <property type="match status" value="1"/>
</dbReference>
<feature type="domain" description="Protein kinase" evidence="29">
    <location>
        <begin position="15"/>
        <end position="275"/>
    </location>
</feature>
<evidence type="ECO:0000256" key="23">
    <source>
        <dbReference type="ARBA" id="ARBA00023163"/>
    </source>
</evidence>
<evidence type="ECO:0000256" key="1">
    <source>
        <dbReference type="ARBA" id="ARBA00003747"/>
    </source>
</evidence>
<evidence type="ECO:0000256" key="5">
    <source>
        <dbReference type="ARBA" id="ARBA00010630"/>
    </source>
</evidence>
<evidence type="ECO:0000256" key="28">
    <source>
        <dbReference type="ARBA" id="ARBA00048679"/>
    </source>
</evidence>
<keyword evidence="18" id="KW-0378">Hydrolase</keyword>
<evidence type="ECO:0000256" key="6">
    <source>
        <dbReference type="ARBA" id="ARBA00011534"/>
    </source>
</evidence>
<keyword evidence="20" id="KW-0779">Telomere</keyword>
<dbReference type="STRING" id="1382522.W6MTM4"/>
<evidence type="ECO:0000256" key="17">
    <source>
        <dbReference type="ARBA" id="ARBA00022777"/>
    </source>
</evidence>
<dbReference type="GO" id="GO:0016887">
    <property type="term" value="F:ATP hydrolysis activity"/>
    <property type="evidence" value="ECO:0007669"/>
    <property type="project" value="EnsemblFungi"/>
</dbReference>
<organism evidence="30 31">
    <name type="scientific">Kuraishia capsulata CBS 1993</name>
    <dbReference type="NCBI Taxonomy" id="1382522"/>
    <lineage>
        <taxon>Eukaryota</taxon>
        <taxon>Fungi</taxon>
        <taxon>Dikarya</taxon>
        <taxon>Ascomycota</taxon>
        <taxon>Saccharomycotina</taxon>
        <taxon>Pichiomycetes</taxon>
        <taxon>Pichiales</taxon>
        <taxon>Pichiaceae</taxon>
        <taxon>Kuraishia</taxon>
    </lineage>
</organism>
<evidence type="ECO:0000256" key="15">
    <source>
        <dbReference type="ARBA" id="ARBA00022694"/>
    </source>
</evidence>
<evidence type="ECO:0000256" key="19">
    <source>
        <dbReference type="ARBA" id="ARBA00022840"/>
    </source>
</evidence>
<dbReference type="Gene3D" id="3.30.200.20">
    <property type="entry name" value="Phosphorylase Kinase, domain 1"/>
    <property type="match status" value="1"/>
</dbReference>
<dbReference type="GO" id="GO:0070525">
    <property type="term" value="P:tRNA threonylcarbamoyladenosine metabolic process"/>
    <property type="evidence" value="ECO:0007669"/>
    <property type="project" value="EnsemblFungi"/>
</dbReference>
<evidence type="ECO:0000256" key="18">
    <source>
        <dbReference type="ARBA" id="ARBA00022801"/>
    </source>
</evidence>
<dbReference type="InterPro" id="IPR008266">
    <property type="entry name" value="Tyr_kinase_AS"/>
</dbReference>
<sequence length="275" mass="30457">MSAELVATAQRHLAGISLEVVSQGAEAIVFTTETHPYLKTKPALVDNKTKFIVKYRPPKPYRHPRLDSQITRSRTASEAKLLQKLLLLGVDAPRLLAMDGTNGIIWMDFVGFTLEDGTVSSLKNWLWLMERRQEAVPEDHAKSIALGAVAEDIMKRVGAMVAQLHLEGIVHGDLTSSNIMLKASKTNEVERPTLIDFGLSSYSGLAEDRAVDLYVLERALTSTHSVYAKEYNGFLVAGYEAAHKLKGKLGAKACTETLRRLEDVRLRGRKRSMLG</sequence>
<evidence type="ECO:0000256" key="12">
    <source>
        <dbReference type="ARBA" id="ARBA00022527"/>
    </source>
</evidence>
<comment type="subunit">
    <text evidence="6">Component of the EKC/KEOPS complex composed of at least BUD32, CGI121, GON7, KAE1 and PCC1; the whole complex dimerizes.</text>
</comment>
<evidence type="ECO:0000256" key="2">
    <source>
        <dbReference type="ARBA" id="ARBA00004123"/>
    </source>
</evidence>
<dbReference type="InterPro" id="IPR011009">
    <property type="entry name" value="Kinase-like_dom_sf"/>
</dbReference>
<keyword evidence="11" id="KW-0963">Cytoplasm</keyword>
<dbReference type="GO" id="GO:0000722">
    <property type="term" value="P:telomere maintenance via recombination"/>
    <property type="evidence" value="ECO:0007669"/>
    <property type="project" value="EnsemblFungi"/>
</dbReference>
<evidence type="ECO:0000313" key="30">
    <source>
        <dbReference type="EMBL" id="CDK29813.1"/>
    </source>
</evidence>
<comment type="subcellular location">
    <subcellularLocation>
        <location evidence="4">Chromosome</location>
        <location evidence="4">Telomere</location>
    </subcellularLocation>
    <subcellularLocation>
        <location evidence="3">Cytoplasm</location>
    </subcellularLocation>
    <subcellularLocation>
        <location evidence="2">Nucleus</location>
    </subcellularLocation>
</comment>
<dbReference type="AlphaFoldDB" id="W6MTM4"/>
<keyword evidence="13" id="KW-0597">Phosphoprotein</keyword>
<comment type="catalytic activity">
    <reaction evidence="28">
        <text>L-seryl-[protein] + ATP = O-phospho-L-seryl-[protein] + ADP + H(+)</text>
        <dbReference type="Rhea" id="RHEA:17989"/>
        <dbReference type="Rhea" id="RHEA-COMP:9863"/>
        <dbReference type="Rhea" id="RHEA-COMP:11604"/>
        <dbReference type="ChEBI" id="CHEBI:15378"/>
        <dbReference type="ChEBI" id="CHEBI:29999"/>
        <dbReference type="ChEBI" id="CHEBI:30616"/>
        <dbReference type="ChEBI" id="CHEBI:83421"/>
        <dbReference type="ChEBI" id="CHEBI:456216"/>
        <dbReference type="EC" id="2.7.11.1"/>
    </reaction>
</comment>
<dbReference type="PROSITE" id="PS50011">
    <property type="entry name" value="PROTEIN_KINASE_DOM"/>
    <property type="match status" value="1"/>
</dbReference>
<comment type="similarity">
    <text evidence="5">Belongs to the protein kinase superfamily. BUD32 family.</text>
</comment>
<dbReference type="PROSITE" id="PS00109">
    <property type="entry name" value="PROTEIN_KINASE_TYR"/>
    <property type="match status" value="1"/>
</dbReference>
<keyword evidence="16" id="KW-0547">Nucleotide-binding</keyword>
<keyword evidence="12" id="KW-0723">Serine/threonine-protein kinase</keyword>
<keyword evidence="22" id="KW-0010">Activator</keyword>
<dbReference type="InterPro" id="IPR000719">
    <property type="entry name" value="Prot_kinase_dom"/>
</dbReference>
<protein>
    <recommendedName>
        <fullName evidence="9">EKC/KEOPS complex subunit BUD32</fullName>
        <ecNumber evidence="7">2.7.11.1</ecNumber>
    </recommendedName>
    <alternativeName>
        <fullName evidence="25 26">Atypical Serine/threonine protein kinase BUD32</fullName>
    </alternativeName>
    <alternativeName>
        <fullName evidence="8">EKC/KEOPS complex subunit bud32</fullName>
    </alternativeName>
</protein>
<evidence type="ECO:0000256" key="20">
    <source>
        <dbReference type="ARBA" id="ARBA00022895"/>
    </source>
</evidence>
<evidence type="ECO:0000313" key="31">
    <source>
        <dbReference type="Proteomes" id="UP000019384"/>
    </source>
</evidence>
<evidence type="ECO:0000256" key="27">
    <source>
        <dbReference type="ARBA" id="ARBA00047899"/>
    </source>
</evidence>
<dbReference type="GO" id="GO:0008033">
    <property type="term" value="P:tRNA processing"/>
    <property type="evidence" value="ECO:0007669"/>
    <property type="project" value="UniProtKB-KW"/>
</dbReference>
<evidence type="ECO:0000256" key="7">
    <source>
        <dbReference type="ARBA" id="ARBA00012513"/>
    </source>
</evidence>
<keyword evidence="10" id="KW-0158">Chromosome</keyword>
<keyword evidence="31" id="KW-1185">Reference proteome</keyword>
<dbReference type="OrthoDB" id="3399at2759"/>
<evidence type="ECO:0000256" key="22">
    <source>
        <dbReference type="ARBA" id="ARBA00023159"/>
    </source>
</evidence>
<evidence type="ECO:0000256" key="24">
    <source>
        <dbReference type="ARBA" id="ARBA00023242"/>
    </source>
</evidence>
<name>W6MTM4_9ASCO</name>
<dbReference type="GO" id="GO:0045944">
    <property type="term" value="P:positive regulation of transcription by RNA polymerase II"/>
    <property type="evidence" value="ECO:0007669"/>
    <property type="project" value="EnsemblFungi"/>
</dbReference>
<evidence type="ECO:0000256" key="26">
    <source>
        <dbReference type="ARBA" id="ARBA00033194"/>
    </source>
</evidence>
<keyword evidence="15" id="KW-0819">tRNA processing</keyword>
<evidence type="ECO:0000256" key="3">
    <source>
        <dbReference type="ARBA" id="ARBA00004496"/>
    </source>
</evidence>
<dbReference type="GeneID" id="34523184"/>
<dbReference type="GO" id="GO:0005829">
    <property type="term" value="C:cytosol"/>
    <property type="evidence" value="ECO:0007669"/>
    <property type="project" value="TreeGrafter"/>
</dbReference>
<dbReference type="Proteomes" id="UP000019384">
    <property type="component" value="Unassembled WGS sequence"/>
</dbReference>
<keyword evidence="17" id="KW-0418">Kinase</keyword>
<dbReference type="InterPro" id="IPR022495">
    <property type="entry name" value="Bud32"/>
</dbReference>
<evidence type="ECO:0000256" key="8">
    <source>
        <dbReference type="ARBA" id="ARBA00013948"/>
    </source>
</evidence>
<evidence type="ECO:0000256" key="4">
    <source>
        <dbReference type="ARBA" id="ARBA00004574"/>
    </source>
</evidence>
<dbReference type="GO" id="GO:0004674">
    <property type="term" value="F:protein serine/threonine kinase activity"/>
    <property type="evidence" value="ECO:0007669"/>
    <property type="project" value="UniProtKB-KW"/>
</dbReference>
<evidence type="ECO:0000256" key="16">
    <source>
        <dbReference type="ARBA" id="ARBA00022741"/>
    </source>
</evidence>
<dbReference type="GO" id="GO:0005524">
    <property type="term" value="F:ATP binding"/>
    <property type="evidence" value="ECO:0007669"/>
    <property type="project" value="UniProtKB-KW"/>
</dbReference>
<reference evidence="30" key="1">
    <citation type="submission" date="2013-12" db="EMBL/GenBank/DDBJ databases">
        <authorList>
            <person name="Genoscope - CEA"/>
        </authorList>
    </citation>
    <scope>NUCLEOTIDE SEQUENCE</scope>
    <source>
        <strain evidence="30">CBS 1993</strain>
    </source>
</reference>
<keyword evidence="24" id="KW-0539">Nucleus</keyword>
<dbReference type="NCBIfam" id="TIGR03724">
    <property type="entry name" value="arch_bud32"/>
    <property type="match status" value="1"/>
</dbReference>
<accession>W6MTM4</accession>
<dbReference type="Gene3D" id="1.10.510.10">
    <property type="entry name" value="Transferase(Phosphotransferase) domain 1"/>
    <property type="match status" value="1"/>
</dbReference>
<evidence type="ECO:0000256" key="14">
    <source>
        <dbReference type="ARBA" id="ARBA00022679"/>
    </source>
</evidence>
<comment type="catalytic activity">
    <reaction evidence="27">
        <text>L-threonyl-[protein] + ATP = O-phospho-L-threonyl-[protein] + ADP + H(+)</text>
        <dbReference type="Rhea" id="RHEA:46608"/>
        <dbReference type="Rhea" id="RHEA-COMP:11060"/>
        <dbReference type="Rhea" id="RHEA-COMP:11605"/>
        <dbReference type="ChEBI" id="CHEBI:15378"/>
        <dbReference type="ChEBI" id="CHEBI:30013"/>
        <dbReference type="ChEBI" id="CHEBI:30616"/>
        <dbReference type="ChEBI" id="CHEBI:61977"/>
        <dbReference type="ChEBI" id="CHEBI:456216"/>
        <dbReference type="EC" id="2.7.11.1"/>
    </reaction>
</comment>
<keyword evidence="23" id="KW-0804">Transcription</keyword>
<dbReference type="FunFam" id="1.10.510.10:FF:000745">
    <property type="entry name" value="Serine/threonine-protein kinase BUD32"/>
    <property type="match status" value="1"/>
</dbReference>
<evidence type="ECO:0000256" key="10">
    <source>
        <dbReference type="ARBA" id="ARBA00022454"/>
    </source>
</evidence>
<dbReference type="RefSeq" id="XP_022461796.1">
    <property type="nucleotide sequence ID" value="XM_022602697.1"/>
</dbReference>
<dbReference type="Pfam" id="PF06293">
    <property type="entry name" value="Kdo"/>
    <property type="match status" value="1"/>
</dbReference>
<evidence type="ECO:0000256" key="9">
    <source>
        <dbReference type="ARBA" id="ARBA00019973"/>
    </source>
</evidence>
<keyword evidence="21" id="KW-0805">Transcription regulation</keyword>
<dbReference type="SUPFAM" id="SSF56112">
    <property type="entry name" value="Protein kinase-like (PK-like)"/>
    <property type="match status" value="1"/>
</dbReference>
<keyword evidence="14" id="KW-0808">Transferase</keyword>
<dbReference type="GO" id="GO:0000781">
    <property type="term" value="C:chromosome, telomeric region"/>
    <property type="evidence" value="ECO:0007669"/>
    <property type="project" value="UniProtKB-SubCell"/>
</dbReference>
<dbReference type="GO" id="GO:0005634">
    <property type="term" value="C:nucleus"/>
    <property type="evidence" value="ECO:0007669"/>
    <property type="project" value="UniProtKB-SubCell"/>
</dbReference>
<evidence type="ECO:0000256" key="21">
    <source>
        <dbReference type="ARBA" id="ARBA00023015"/>
    </source>
</evidence>
<evidence type="ECO:0000259" key="29">
    <source>
        <dbReference type="PROSITE" id="PS50011"/>
    </source>
</evidence>
<proteinExistence type="inferred from homology"/>